<evidence type="ECO:0000256" key="5">
    <source>
        <dbReference type="PIRSR" id="PIRSR604294-1"/>
    </source>
</evidence>
<evidence type="ECO:0000313" key="7">
    <source>
        <dbReference type="EMBL" id="MBB4705770.1"/>
    </source>
</evidence>
<feature type="binding site" evidence="5">
    <location>
        <position position="468"/>
    </location>
    <ligand>
        <name>Fe cation</name>
        <dbReference type="ChEBI" id="CHEBI:24875"/>
        <note>catalytic</note>
    </ligand>
</feature>
<dbReference type="Pfam" id="PF03055">
    <property type="entry name" value="RPE65"/>
    <property type="match status" value="1"/>
</dbReference>
<dbReference type="InterPro" id="IPR004294">
    <property type="entry name" value="Carotenoid_Oase"/>
</dbReference>
<protein>
    <recommendedName>
        <fullName evidence="6">Dioxygenase</fullName>
        <ecNumber evidence="6">1.13.11.-</ecNumber>
    </recommendedName>
</protein>
<accession>A0A7W7DGX6</accession>
<dbReference type="GO" id="GO:0016121">
    <property type="term" value="P:carotene catabolic process"/>
    <property type="evidence" value="ECO:0007669"/>
    <property type="project" value="TreeGrafter"/>
</dbReference>
<feature type="binding site" evidence="5">
    <location>
        <position position="288"/>
    </location>
    <ligand>
        <name>Fe cation</name>
        <dbReference type="ChEBI" id="CHEBI:24875"/>
        <note>catalytic</note>
    </ligand>
</feature>
<comment type="cofactor">
    <cofactor evidence="5 6">
        <name>Fe(2+)</name>
        <dbReference type="ChEBI" id="CHEBI:29033"/>
    </cofactor>
    <text evidence="5 6">Binds 1 Fe(2+) ion per subunit.</text>
</comment>
<evidence type="ECO:0000313" key="8">
    <source>
        <dbReference type="Proteomes" id="UP000542210"/>
    </source>
</evidence>
<dbReference type="GO" id="GO:0046872">
    <property type="term" value="F:metal ion binding"/>
    <property type="evidence" value="ECO:0007669"/>
    <property type="project" value="UniProtKB-KW"/>
</dbReference>
<dbReference type="RefSeq" id="WP_203958853.1">
    <property type="nucleotide sequence ID" value="NZ_BOOV01000003.1"/>
</dbReference>
<organism evidence="7 8">
    <name type="scientific">Sphaerisporangium siamense</name>
    <dbReference type="NCBI Taxonomy" id="795645"/>
    <lineage>
        <taxon>Bacteria</taxon>
        <taxon>Bacillati</taxon>
        <taxon>Actinomycetota</taxon>
        <taxon>Actinomycetes</taxon>
        <taxon>Streptosporangiales</taxon>
        <taxon>Streptosporangiaceae</taxon>
        <taxon>Sphaerisporangium</taxon>
    </lineage>
</organism>
<sequence length="478" mass="53461">MAAATVLDQSGEPNPYLLGVYAPVHEEITAGDLTVVGEIPRDLNGVYLRNGPNARHPAHGRYHWFDGDGMVHAMHFENGTARYRNRYVRTRAFDAESAAGRSLWTGVMENPKGNPFGNSRGINLKDSANTDLIFHRGKVLATWYLCGSPYALDPLSLETLGAETFLDTLTGDFMAHPKADERTGELFWFDYGPRPPYLRYGVVGAGGTVEHLVEIDLPGARLPHDMAITENHAVLMDLPLFQDQDAARHGRYKLTFDRGLPSRFGVIPRRGAAGDVRWFEAKPCYIYHVVNAWESGDEIVMDVCRVSRPAPSGSGSPLSRMLSYLKLDARLYRYRFDLRTGRTSEGFVDEEQNTEFPSIDTRRTGYATRYAYNVTVKKADTNLFDGIVRYDNVTGERQHHRFGEHRYGSEAPFAPRDGATGEDDGYLVTFVTDEREGTSEVQILSAADLTAGPLARVLLPRRVPLGFHATWVRADQLR</sequence>
<dbReference type="PANTHER" id="PTHR10543:SF89">
    <property type="entry name" value="CAROTENOID 9,10(9',10')-CLEAVAGE DIOXYGENASE 1"/>
    <property type="match status" value="1"/>
</dbReference>
<comment type="similarity">
    <text evidence="1 6">Belongs to the carotenoid oxygenase family.</text>
</comment>
<keyword evidence="4 5" id="KW-0408">Iron</keyword>
<evidence type="ECO:0000256" key="2">
    <source>
        <dbReference type="ARBA" id="ARBA00022723"/>
    </source>
</evidence>
<name>A0A7W7DGX6_9ACTN</name>
<evidence type="ECO:0000256" key="1">
    <source>
        <dbReference type="ARBA" id="ARBA00006787"/>
    </source>
</evidence>
<keyword evidence="8" id="KW-1185">Reference proteome</keyword>
<feature type="binding site" evidence="5">
    <location>
        <position position="176"/>
    </location>
    <ligand>
        <name>Fe cation</name>
        <dbReference type="ChEBI" id="CHEBI:24875"/>
        <note>catalytic</note>
    </ligand>
</feature>
<keyword evidence="3 6" id="KW-0560">Oxidoreductase</keyword>
<keyword evidence="2 5" id="KW-0479">Metal-binding</keyword>
<proteinExistence type="inferred from homology"/>
<reference evidence="7 8" key="1">
    <citation type="submission" date="2020-08" db="EMBL/GenBank/DDBJ databases">
        <title>Sequencing the genomes of 1000 actinobacteria strains.</title>
        <authorList>
            <person name="Klenk H.-P."/>
        </authorList>
    </citation>
    <scope>NUCLEOTIDE SEQUENCE [LARGE SCALE GENOMIC DNA]</scope>
    <source>
        <strain evidence="7 8">DSM 45784</strain>
    </source>
</reference>
<comment type="caution">
    <text evidence="7">The sequence shown here is derived from an EMBL/GenBank/DDBJ whole genome shotgun (WGS) entry which is preliminary data.</text>
</comment>
<dbReference type="EC" id="1.13.11.-" evidence="6"/>
<evidence type="ECO:0000256" key="6">
    <source>
        <dbReference type="RuleBase" id="RU364048"/>
    </source>
</evidence>
<dbReference type="EMBL" id="JACHND010000001">
    <property type="protein sequence ID" value="MBB4705770.1"/>
    <property type="molecule type" value="Genomic_DNA"/>
</dbReference>
<dbReference type="Proteomes" id="UP000542210">
    <property type="component" value="Unassembled WGS sequence"/>
</dbReference>
<keyword evidence="6 7" id="KW-0223">Dioxygenase</keyword>
<evidence type="ECO:0000256" key="3">
    <source>
        <dbReference type="ARBA" id="ARBA00023002"/>
    </source>
</evidence>
<gene>
    <name evidence="7" type="ORF">BJ982_007314</name>
</gene>
<evidence type="ECO:0000256" key="4">
    <source>
        <dbReference type="ARBA" id="ARBA00023004"/>
    </source>
</evidence>
<dbReference type="PANTHER" id="PTHR10543">
    <property type="entry name" value="BETA-CAROTENE DIOXYGENASE"/>
    <property type="match status" value="1"/>
</dbReference>
<feature type="binding site" evidence="5">
    <location>
        <position position="224"/>
    </location>
    <ligand>
        <name>Fe cation</name>
        <dbReference type="ChEBI" id="CHEBI:24875"/>
        <note>catalytic</note>
    </ligand>
</feature>
<dbReference type="GO" id="GO:0010436">
    <property type="term" value="F:carotenoid dioxygenase activity"/>
    <property type="evidence" value="ECO:0007669"/>
    <property type="project" value="TreeGrafter"/>
</dbReference>
<dbReference type="AlphaFoldDB" id="A0A7W7DGX6"/>